<keyword evidence="1" id="KW-0520">NAD</keyword>
<evidence type="ECO:0000256" key="1">
    <source>
        <dbReference type="ARBA" id="ARBA00023027"/>
    </source>
</evidence>
<reference evidence="3 4" key="2">
    <citation type="journal article" date="2017" name="Front. Plant Sci.">
        <title>Gene Classification and Mining of Molecular Markers Useful in Red Clover (Trifolium pratense) Breeding.</title>
        <authorList>
            <person name="Istvanek J."/>
            <person name="Dluhosova J."/>
            <person name="Dluhos P."/>
            <person name="Patkova L."/>
            <person name="Nedelnik J."/>
            <person name="Repkova J."/>
        </authorList>
    </citation>
    <scope>NUCLEOTIDE SEQUENCE [LARGE SCALE GENOMIC DNA]</scope>
    <source>
        <strain evidence="4">cv. Tatra</strain>
        <tissue evidence="3">Young leaves</tissue>
    </source>
</reference>
<dbReference type="Proteomes" id="UP000236291">
    <property type="component" value="Unassembled WGS sequence"/>
</dbReference>
<dbReference type="SUPFAM" id="SSF52200">
    <property type="entry name" value="Toll/Interleukin receptor TIR domain"/>
    <property type="match status" value="1"/>
</dbReference>
<evidence type="ECO:0000259" key="2">
    <source>
        <dbReference type="PROSITE" id="PS50104"/>
    </source>
</evidence>
<dbReference type="PANTHER" id="PTHR32009:SF160">
    <property type="entry name" value="DISEASE RESISTANCE PROTEIN (TIR-NBS-LRR CLASS)"/>
    <property type="match status" value="1"/>
</dbReference>
<name>A0A2K3MJC5_TRIPR</name>
<proteinExistence type="predicted"/>
<gene>
    <name evidence="3" type="ORF">L195_g046977</name>
</gene>
<feature type="domain" description="TIR" evidence="2">
    <location>
        <begin position="9"/>
        <end position="169"/>
    </location>
</feature>
<dbReference type="Pfam" id="PF01582">
    <property type="entry name" value="TIR"/>
    <property type="match status" value="1"/>
</dbReference>
<dbReference type="PANTHER" id="PTHR32009">
    <property type="entry name" value="TMV RESISTANCE PROTEIN N-LIKE"/>
    <property type="match status" value="1"/>
</dbReference>
<evidence type="ECO:0000313" key="3">
    <source>
        <dbReference type="EMBL" id="PNX90849.1"/>
    </source>
</evidence>
<evidence type="ECO:0000313" key="4">
    <source>
        <dbReference type="Proteomes" id="UP000236291"/>
    </source>
</evidence>
<dbReference type="PROSITE" id="PS50104">
    <property type="entry name" value="TIR"/>
    <property type="match status" value="1"/>
</dbReference>
<dbReference type="FunFam" id="3.40.50.10140:FF:000007">
    <property type="entry name" value="Disease resistance protein (TIR-NBS-LRR class)"/>
    <property type="match status" value="1"/>
</dbReference>
<dbReference type="STRING" id="57577.A0A2K3MJC5"/>
<dbReference type="InterPro" id="IPR035897">
    <property type="entry name" value="Toll_tir_struct_dom_sf"/>
</dbReference>
<dbReference type="Gene3D" id="3.40.50.10140">
    <property type="entry name" value="Toll/interleukin-1 receptor homology (TIR) domain"/>
    <property type="match status" value="1"/>
</dbReference>
<comment type="caution">
    <text evidence="3">The sequence shown here is derived from an EMBL/GenBank/DDBJ whole genome shotgun (WGS) entry which is preliminary data.</text>
</comment>
<organism evidence="3 4">
    <name type="scientific">Trifolium pratense</name>
    <name type="common">Red clover</name>
    <dbReference type="NCBI Taxonomy" id="57577"/>
    <lineage>
        <taxon>Eukaryota</taxon>
        <taxon>Viridiplantae</taxon>
        <taxon>Streptophyta</taxon>
        <taxon>Embryophyta</taxon>
        <taxon>Tracheophyta</taxon>
        <taxon>Spermatophyta</taxon>
        <taxon>Magnoliopsida</taxon>
        <taxon>eudicotyledons</taxon>
        <taxon>Gunneridae</taxon>
        <taxon>Pentapetalae</taxon>
        <taxon>rosids</taxon>
        <taxon>fabids</taxon>
        <taxon>Fabales</taxon>
        <taxon>Fabaceae</taxon>
        <taxon>Papilionoideae</taxon>
        <taxon>50 kb inversion clade</taxon>
        <taxon>NPAAA clade</taxon>
        <taxon>Hologalegina</taxon>
        <taxon>IRL clade</taxon>
        <taxon>Trifolieae</taxon>
        <taxon>Trifolium</taxon>
    </lineage>
</organism>
<dbReference type="SMART" id="SM00255">
    <property type="entry name" value="TIR"/>
    <property type="match status" value="1"/>
</dbReference>
<dbReference type="InterPro" id="IPR000157">
    <property type="entry name" value="TIR_dom"/>
</dbReference>
<dbReference type="EMBL" id="ASHM01064184">
    <property type="protein sequence ID" value="PNX90849.1"/>
    <property type="molecule type" value="Genomic_DNA"/>
</dbReference>
<dbReference type="GO" id="GO:0007165">
    <property type="term" value="P:signal transduction"/>
    <property type="evidence" value="ECO:0007669"/>
    <property type="project" value="InterPro"/>
</dbReference>
<reference evidence="3 4" key="1">
    <citation type="journal article" date="2014" name="Am. J. Bot.">
        <title>Genome assembly and annotation for red clover (Trifolium pratense; Fabaceae).</title>
        <authorList>
            <person name="Istvanek J."/>
            <person name="Jaros M."/>
            <person name="Krenek A."/>
            <person name="Repkova J."/>
        </authorList>
    </citation>
    <scope>NUCLEOTIDE SEQUENCE [LARGE SCALE GENOMIC DNA]</scope>
    <source>
        <strain evidence="4">cv. Tatra</strain>
        <tissue evidence="3">Young leaves</tissue>
    </source>
</reference>
<accession>A0A2K3MJC5</accession>
<dbReference type="AlphaFoldDB" id="A0A2K3MJC5"/>
<protein>
    <submittedName>
        <fullName evidence="3">Disease resistance protein (TIR-NBS-LRR class)</fullName>
    </submittedName>
</protein>
<sequence>MSSSYTDKKKYDVFLSFRGEDTRASFTSHLHASLQKAGIHDFRDDDSLKRGENIYTILQAIEDSRIAIIIFSKKYADSRWCLQELEKIMECSKTKGQIVLPVFYDVDPSEVRHQTGEFGKGFQSLLSRVKEDHEFLESSMGVFPYEDIKWTESLREVASIAGFLVLNSR</sequence>